<feature type="compositionally biased region" description="Pro residues" evidence="1">
    <location>
        <begin position="283"/>
        <end position="292"/>
    </location>
</feature>
<name>A0AAD5RKM4_9PEZI</name>
<feature type="compositionally biased region" description="Pro residues" evidence="1">
    <location>
        <begin position="388"/>
        <end position="397"/>
    </location>
</feature>
<comment type="caution">
    <text evidence="2">The sequence shown here is derived from an EMBL/GenBank/DDBJ whole genome shotgun (WGS) entry which is preliminary data.</text>
</comment>
<feature type="compositionally biased region" description="Low complexity" evidence="1">
    <location>
        <begin position="452"/>
        <end position="466"/>
    </location>
</feature>
<dbReference type="Proteomes" id="UP001201980">
    <property type="component" value="Unassembled WGS sequence"/>
</dbReference>
<feature type="compositionally biased region" description="Polar residues" evidence="1">
    <location>
        <begin position="408"/>
        <end position="418"/>
    </location>
</feature>
<protein>
    <submittedName>
        <fullName evidence="2">Uncharacterized protein</fullName>
    </submittedName>
</protein>
<feature type="compositionally biased region" description="Basic and acidic residues" evidence="1">
    <location>
        <begin position="358"/>
        <end position="376"/>
    </location>
</feature>
<feature type="region of interest" description="Disordered" evidence="1">
    <location>
        <begin position="1031"/>
        <end position="1112"/>
    </location>
</feature>
<feature type="compositionally biased region" description="Low complexity" evidence="1">
    <location>
        <begin position="127"/>
        <end position="150"/>
    </location>
</feature>
<feature type="compositionally biased region" description="Low complexity" evidence="1">
    <location>
        <begin position="694"/>
        <end position="706"/>
    </location>
</feature>
<feature type="compositionally biased region" description="Low complexity" evidence="1">
    <location>
        <begin position="218"/>
        <end position="238"/>
    </location>
</feature>
<feature type="region of interest" description="Disordered" evidence="1">
    <location>
        <begin position="1334"/>
        <end position="1358"/>
    </location>
</feature>
<feature type="region of interest" description="Disordered" evidence="1">
    <location>
        <begin position="872"/>
        <end position="1018"/>
    </location>
</feature>
<feature type="compositionally biased region" description="Basic and acidic residues" evidence="1">
    <location>
        <begin position="1031"/>
        <end position="1046"/>
    </location>
</feature>
<gene>
    <name evidence="2" type="ORF">MKZ38_005083</name>
</gene>
<feature type="compositionally biased region" description="Low complexity" evidence="1">
    <location>
        <begin position="1083"/>
        <end position="1101"/>
    </location>
</feature>
<evidence type="ECO:0000313" key="3">
    <source>
        <dbReference type="Proteomes" id="UP001201980"/>
    </source>
</evidence>
<feature type="compositionally biased region" description="Polar residues" evidence="1">
    <location>
        <begin position="1062"/>
        <end position="1077"/>
    </location>
</feature>
<sequence length="1358" mass="148624">MSQEADITRMHAEWMERKTQIQREHQAKLQHAEQNFNASLSALDSELRGDLEETRQTLTQERDAIFSQLDMVFQRRLKDKEAILEEKRNLHLDQFRKHLDSQRQELAEVLDKTLGEHEMDYFKIMRPGGPSHSSSRPASIAPSAPSTPAGVPTQHRPQHHPQPSVPGRPPLQPAPAPAPAPVLAQPRQPPLQPNPQQRSGHHGSFAMPPQNRTQQSTQLQAPQPFQPHQQPMAPMARPGAGHAQSQSTGLGHPQAHQAAHQPGPVPSQHERRPLARVPTLPSQHPPTPPAPPKQTLIAPAQQQPHPERRQLPQERIERPAERPAERPIERPAERPVERAAERTMSRPVERPMQPPVERPTERPAERPAERPVERPVGRPADPIKAAQPVPPVPPVPAEQPGRPERTALLTQARKSPSADSDIPMTDSPPPVAAPPPLATRRSASMSTPTPVPAASVRAAATSAVPSETADEDSQQAQPERRYSRRQSSNRDVTPVPAPGSRPESRGRERALSLGHKRRGSSLSTPQRTKKPRNNTPPPAPASEKPLRPRRLPSAHAQWISFDEVYQNGKATFKHFITDWPPGNGVFYIMKCNDHGVHFNNTNPVSGAAKHLNGKDHHHLTKDRKQAVELLGWHVYDCTPELAAKNNEVVNQAFSTGYKIFTQKDRYFREMYNPDGTPRSDAQRAELAGSRRGPRGSIGPSKGSRPSLGEIALVESPKAAEPKPTNKEHKGVTDAVPGEIYYGYWTKNKMKYAVVVCGWGDQKCIGLPGKTLGQLWPTLLNRAPTCYKVNKQTREIEGWAEGYEDEGPFVQRRAYAVQFFDKSRGVAWLQARHLSPFNMVDPGRPDDPDHPFNQAREFYAGLRGFMSFEEWEQAGAKHEPVTMEESASEYNTPGELPPEDNPDHGEPDEDMHFGVGNGHKLVEEQDDDEYNPDHSDDEDMEMEDALEKPAPTLSPASRPRSSREHRRGQSNVSNKTTDAGESKSEGSSASARKNRGPRSSSKPAPASAPVDTGSNVNEEQLFGRALEYLKNKKAQAEKEKQEKEVAESKPTTPTGPAHDQGSTDKPSTSAPSSQNGAERQSLGPADAPASAAQAEQTSPSSTNPKPNGTGLTALNGAYERAASTNGTPIIRSLNGTPASGQSNGTSSAPGTPRPINIADAGDRWKAINSRTSSAAPAATETEAALKVATSTPAVPAPSRAGVVSPSVGTASPISIKTEINSSTADTYFDIAGYSGVDGEWVRKGEELSRLYLNDDNGVAETEGGNPLRIKVDPLLVVRVALEPMGDRTKFYLYGTKGVLHKLVFVACTDSQGRLQQPRILGRRFLKWVRNRNPNVPMPGAGTESVSRRSSTVQRTPLAD</sequence>
<feature type="compositionally biased region" description="Pro residues" evidence="1">
    <location>
        <begin position="163"/>
        <end position="180"/>
    </location>
</feature>
<feature type="region of interest" description="Disordered" evidence="1">
    <location>
        <begin position="123"/>
        <end position="551"/>
    </location>
</feature>
<reference evidence="2" key="1">
    <citation type="submission" date="2022-07" db="EMBL/GenBank/DDBJ databases">
        <title>Draft genome sequence of Zalerion maritima ATCC 34329, a (micro)plastics degrading marine fungus.</title>
        <authorList>
            <person name="Paco A."/>
            <person name="Goncalves M.F.M."/>
            <person name="Rocha-Santos T.A.P."/>
            <person name="Alves A."/>
        </authorList>
    </citation>
    <scope>NUCLEOTIDE SEQUENCE</scope>
    <source>
        <strain evidence="2">ATCC 34329</strain>
    </source>
</reference>
<feature type="compositionally biased region" description="Low complexity" evidence="1">
    <location>
        <begin position="1346"/>
        <end position="1358"/>
    </location>
</feature>
<feature type="compositionally biased region" description="Pro residues" evidence="1">
    <location>
        <begin position="426"/>
        <end position="437"/>
    </location>
</feature>
<organism evidence="2 3">
    <name type="scientific">Zalerion maritima</name>
    <dbReference type="NCBI Taxonomy" id="339359"/>
    <lineage>
        <taxon>Eukaryota</taxon>
        <taxon>Fungi</taxon>
        <taxon>Dikarya</taxon>
        <taxon>Ascomycota</taxon>
        <taxon>Pezizomycotina</taxon>
        <taxon>Sordariomycetes</taxon>
        <taxon>Lulworthiomycetidae</taxon>
        <taxon>Lulworthiales</taxon>
        <taxon>Lulworthiaceae</taxon>
        <taxon>Zalerion</taxon>
    </lineage>
</organism>
<keyword evidence="3" id="KW-1185">Reference proteome</keyword>
<dbReference type="EMBL" id="JAKWBI020000304">
    <property type="protein sequence ID" value="KAJ2896939.1"/>
    <property type="molecule type" value="Genomic_DNA"/>
</dbReference>
<proteinExistence type="predicted"/>
<evidence type="ECO:0000256" key="1">
    <source>
        <dbReference type="SAM" id="MobiDB-lite"/>
    </source>
</evidence>
<feature type="region of interest" description="Disordered" evidence="1">
    <location>
        <begin position="670"/>
        <end position="707"/>
    </location>
</feature>
<feature type="compositionally biased region" description="Acidic residues" evidence="1">
    <location>
        <begin position="923"/>
        <end position="943"/>
    </location>
</feature>
<feature type="compositionally biased region" description="Low complexity" evidence="1">
    <location>
        <begin position="984"/>
        <end position="1008"/>
    </location>
</feature>
<accession>A0AAD5RKM4</accession>
<feature type="compositionally biased region" description="Polar residues" evidence="1">
    <location>
        <begin position="1102"/>
        <end position="1111"/>
    </location>
</feature>
<feature type="compositionally biased region" description="Polar residues" evidence="1">
    <location>
        <begin position="1126"/>
        <end position="1148"/>
    </location>
</feature>
<evidence type="ECO:0000313" key="2">
    <source>
        <dbReference type="EMBL" id="KAJ2896939.1"/>
    </source>
</evidence>
<feature type="compositionally biased region" description="Basic and acidic residues" evidence="1">
    <location>
        <begin position="305"/>
        <end position="349"/>
    </location>
</feature>
<feature type="region of interest" description="Disordered" evidence="1">
    <location>
        <begin position="1126"/>
        <end position="1157"/>
    </location>
</feature>